<dbReference type="AlphaFoldDB" id="A0A1F5YX74"/>
<dbReference type="STRING" id="1798374.A2Z33_05825"/>
<comment type="caution">
    <text evidence="1">The sequence shown here is derived from an EMBL/GenBank/DDBJ whole genome shotgun (WGS) entry which is preliminary data.</text>
</comment>
<protein>
    <submittedName>
        <fullName evidence="1">Uncharacterized protein</fullName>
    </submittedName>
</protein>
<sequence>MDEDINYGDNVIAFGMAGSGIIRLGTGNQQLLPDRSRMLLKCVGGVVHRRLSALASKYGTEYLITAHAGCGGGAQDIIGQTALEDATRQMAGDLGVPYLGFIPTAAEPVEIGNTNITAHIGRPESVHQHDARRLIFTTGGGITQAEIRKFEADGYGDAFVVSADILAAAIRDGSISQIQASEYLLLHLDVADGITEGLQLHTAARIFDAGRLPPDEAAANRLLAERMIARIPKI</sequence>
<reference evidence="1 2" key="1">
    <citation type="journal article" date="2016" name="Nat. Commun.">
        <title>Thousands of microbial genomes shed light on interconnected biogeochemical processes in an aquifer system.</title>
        <authorList>
            <person name="Anantharaman K."/>
            <person name="Brown C.T."/>
            <person name="Hug L.A."/>
            <person name="Sharon I."/>
            <person name="Castelle C.J."/>
            <person name="Probst A.J."/>
            <person name="Thomas B.C."/>
            <person name="Singh A."/>
            <person name="Wilkins M.J."/>
            <person name="Karaoz U."/>
            <person name="Brodie E.L."/>
            <person name="Williams K.H."/>
            <person name="Hubbard S.S."/>
            <person name="Banfield J.F."/>
        </authorList>
    </citation>
    <scope>NUCLEOTIDE SEQUENCE [LARGE SCALE GENOMIC DNA]</scope>
</reference>
<gene>
    <name evidence="1" type="ORF">A2Z33_05825</name>
</gene>
<dbReference type="Proteomes" id="UP000178448">
    <property type="component" value="Unassembled WGS sequence"/>
</dbReference>
<evidence type="ECO:0000313" key="2">
    <source>
        <dbReference type="Proteomes" id="UP000178448"/>
    </source>
</evidence>
<accession>A0A1F5YX74</accession>
<evidence type="ECO:0000313" key="1">
    <source>
        <dbReference type="EMBL" id="OGG04800.1"/>
    </source>
</evidence>
<proteinExistence type="predicted"/>
<dbReference type="EMBL" id="MFJD01000001">
    <property type="protein sequence ID" value="OGG04800.1"/>
    <property type="molecule type" value="Genomic_DNA"/>
</dbReference>
<organism evidence="1 2">
    <name type="scientific">Candidatus Gottesmanbacteria bacterium RBG_16_52_11</name>
    <dbReference type="NCBI Taxonomy" id="1798374"/>
    <lineage>
        <taxon>Bacteria</taxon>
        <taxon>Candidatus Gottesmaniibacteriota</taxon>
    </lineage>
</organism>
<name>A0A1F5YX74_9BACT</name>